<name>A0A6C0EQX1_9ZZZZ</name>
<sequence>MLDENIFENIEEETNPKNSCFYSSIIFITNSVIALYYNYLVYSLLFFILVITSLIVHSNTNMYTLVIDKIAIFAIAFYGGYLFFEKCKHINSTTQIILAIITVYTFLATIYLYYYGYMNNTYCYHEDKCIGNLYHSLLHVIGSIGHNIIVIL</sequence>
<keyword evidence="1" id="KW-0812">Transmembrane</keyword>
<organism evidence="2">
    <name type="scientific">viral metagenome</name>
    <dbReference type="NCBI Taxonomy" id="1070528"/>
    <lineage>
        <taxon>unclassified sequences</taxon>
        <taxon>metagenomes</taxon>
        <taxon>organismal metagenomes</taxon>
    </lineage>
</organism>
<dbReference type="AlphaFoldDB" id="A0A6C0EQX1"/>
<feature type="transmembrane region" description="Helical" evidence="1">
    <location>
        <begin position="36"/>
        <end position="56"/>
    </location>
</feature>
<dbReference type="EMBL" id="MN738924">
    <property type="protein sequence ID" value="QHT31576.1"/>
    <property type="molecule type" value="Genomic_DNA"/>
</dbReference>
<evidence type="ECO:0000256" key="1">
    <source>
        <dbReference type="SAM" id="Phobius"/>
    </source>
</evidence>
<feature type="transmembrane region" description="Helical" evidence="1">
    <location>
        <begin position="96"/>
        <end position="114"/>
    </location>
</feature>
<protein>
    <submittedName>
        <fullName evidence="2">Uncharacterized protein</fullName>
    </submittedName>
</protein>
<proteinExistence type="predicted"/>
<accession>A0A6C0EQX1</accession>
<feature type="transmembrane region" description="Helical" evidence="1">
    <location>
        <begin position="62"/>
        <end position="84"/>
    </location>
</feature>
<reference evidence="2" key="1">
    <citation type="journal article" date="2020" name="Nature">
        <title>Giant virus diversity and host interactions through global metagenomics.</title>
        <authorList>
            <person name="Schulz F."/>
            <person name="Roux S."/>
            <person name="Paez-Espino D."/>
            <person name="Jungbluth S."/>
            <person name="Walsh D.A."/>
            <person name="Denef V.J."/>
            <person name="McMahon K.D."/>
            <person name="Konstantinidis K.T."/>
            <person name="Eloe-Fadrosh E.A."/>
            <person name="Kyrpides N.C."/>
            <person name="Woyke T."/>
        </authorList>
    </citation>
    <scope>NUCLEOTIDE SEQUENCE</scope>
    <source>
        <strain evidence="2">GVMAG-M-3300009155-48</strain>
    </source>
</reference>
<evidence type="ECO:0000313" key="2">
    <source>
        <dbReference type="EMBL" id="QHT31576.1"/>
    </source>
</evidence>
<keyword evidence="1" id="KW-0472">Membrane</keyword>
<keyword evidence="1" id="KW-1133">Transmembrane helix</keyword>